<keyword evidence="4 7" id="KW-0812">Transmembrane</keyword>
<feature type="transmembrane region" description="Helical" evidence="7">
    <location>
        <begin position="207"/>
        <end position="226"/>
    </location>
</feature>
<dbReference type="Pfam" id="PF02687">
    <property type="entry name" value="FtsX"/>
    <property type="match status" value="2"/>
</dbReference>
<dbReference type="PANTHER" id="PTHR30489:SF0">
    <property type="entry name" value="LIPOPROTEIN-RELEASING SYSTEM TRANSMEMBRANE PROTEIN LOLE"/>
    <property type="match status" value="1"/>
</dbReference>
<evidence type="ECO:0000256" key="5">
    <source>
        <dbReference type="ARBA" id="ARBA00022989"/>
    </source>
</evidence>
<evidence type="ECO:0000256" key="7">
    <source>
        <dbReference type="SAM" id="Phobius"/>
    </source>
</evidence>
<dbReference type="GO" id="GO:0098797">
    <property type="term" value="C:plasma membrane protein complex"/>
    <property type="evidence" value="ECO:0007669"/>
    <property type="project" value="TreeGrafter"/>
</dbReference>
<feature type="domain" description="ABC3 transporter permease C-terminal" evidence="8">
    <location>
        <begin position="74"/>
        <end position="191"/>
    </location>
</feature>
<gene>
    <name evidence="9" type="ORF">F8566_10765</name>
</gene>
<feature type="transmembrane region" description="Helical" evidence="7">
    <location>
        <begin position="61"/>
        <end position="90"/>
    </location>
</feature>
<feature type="transmembrane region" description="Helical" evidence="7">
    <location>
        <begin position="604"/>
        <end position="626"/>
    </location>
</feature>
<dbReference type="AlphaFoldDB" id="A0A6H9YYM7"/>
<dbReference type="InterPro" id="IPR051447">
    <property type="entry name" value="Lipoprotein-release_system"/>
</dbReference>
<comment type="subcellular location">
    <subcellularLocation>
        <location evidence="1">Cell membrane</location>
        <topology evidence="1">Multi-pass membrane protein</topology>
    </subcellularLocation>
</comment>
<comment type="similarity">
    <text evidence="2">Belongs to the ABC-4 integral membrane protein family. LolC/E subfamily.</text>
</comment>
<sequence>MPGLSLSTLRDRWRLFTGAILTVALGVALVQSSLVVLMSTGEPEIPAGASGREAEHIREGYVGAATLLGMVVPLALFLAVFIVGSTFAFTVAQRRRELALLRMLGGSRPQLVGLLLAEAVLLGLVGSAFGAVLAAPATWAQSSLLVRLGFLPDGFTAVWSFAVLPWSFGFGVAVAVAGVLTAAWRAARTHPLDALRDAPSAARVMTVGRWLVGLSALACAAPLVAAGQSADLLGALLIAMAVSILGAVGLSRLSPLVVPLTGRLVGLVLRTSPLGELAQANLRDGVRRSASTAAPLIVLVALLVGLTGALGSLARATGEDLKRNTAADLVVESSGADAARIAALPGVAVASPQTPLEVSVTAQHREEGRSWRRTHHSGIVAVDPAAYGRTHRPKPRRGSLADLRGRTIAVGPGLAGEGLRVGSAVTARIGDRRVKLRIVALMRETLENNSETFLVPRDLIPPALTADTRTETLVQVAPGTDPRAVADRVRAAGIGEVRTLAAWARGRVDAQQRGNVGILAVLMGMSGLYAAVAVVNAIVIAGAERRAEFAVARVTGLTRSQVVRTALVESAAVAFIGLALGGLVAAAALAGFRDGPGGVRILAVPWGLIGWLVVSTFVITTVANLLTTLAATRPVPVSLVAARE</sequence>
<evidence type="ECO:0000256" key="1">
    <source>
        <dbReference type="ARBA" id="ARBA00004651"/>
    </source>
</evidence>
<evidence type="ECO:0000256" key="2">
    <source>
        <dbReference type="ARBA" id="ARBA00005236"/>
    </source>
</evidence>
<feature type="transmembrane region" description="Helical" evidence="7">
    <location>
        <begin position="232"/>
        <end position="253"/>
    </location>
</feature>
<dbReference type="OrthoDB" id="3223244at2"/>
<protein>
    <submittedName>
        <fullName evidence="9">ABC transporter permease</fullName>
    </submittedName>
</protein>
<feature type="transmembrane region" description="Helical" evidence="7">
    <location>
        <begin position="157"/>
        <end position="186"/>
    </location>
</feature>
<evidence type="ECO:0000256" key="3">
    <source>
        <dbReference type="ARBA" id="ARBA00022475"/>
    </source>
</evidence>
<dbReference type="InterPro" id="IPR003838">
    <property type="entry name" value="ABC3_permease_C"/>
</dbReference>
<accession>A0A6H9YYM7</accession>
<feature type="transmembrane region" description="Helical" evidence="7">
    <location>
        <begin position="15"/>
        <end position="41"/>
    </location>
</feature>
<feature type="transmembrane region" description="Helical" evidence="7">
    <location>
        <begin position="516"/>
        <end position="541"/>
    </location>
</feature>
<reference evidence="9 10" key="1">
    <citation type="submission" date="2019-09" db="EMBL/GenBank/DDBJ databases">
        <title>Actinomadura physcomitrii sp. nov., a novel actinomycete isolated from moss [Physcomitrium sphaericum (Ludw) Fuernr].</title>
        <authorList>
            <person name="Zhuang X."/>
            <person name="Liu C."/>
        </authorList>
    </citation>
    <scope>NUCLEOTIDE SEQUENCE [LARGE SCALE GENOMIC DNA]</scope>
    <source>
        <strain evidence="9 10">HMC1</strain>
    </source>
</reference>
<evidence type="ECO:0000313" key="10">
    <source>
        <dbReference type="Proteomes" id="UP000468735"/>
    </source>
</evidence>
<keyword evidence="3" id="KW-1003">Cell membrane</keyword>
<comment type="caution">
    <text evidence="9">The sequence shown here is derived from an EMBL/GenBank/DDBJ whole genome shotgun (WGS) entry which is preliminary data.</text>
</comment>
<feature type="transmembrane region" description="Helical" evidence="7">
    <location>
        <begin position="562"/>
        <end position="592"/>
    </location>
</feature>
<dbReference type="GO" id="GO:0044874">
    <property type="term" value="P:lipoprotein localization to outer membrane"/>
    <property type="evidence" value="ECO:0007669"/>
    <property type="project" value="TreeGrafter"/>
</dbReference>
<keyword evidence="6 7" id="KW-0472">Membrane</keyword>
<dbReference type="Proteomes" id="UP000468735">
    <property type="component" value="Unassembled WGS sequence"/>
</dbReference>
<keyword evidence="10" id="KW-1185">Reference proteome</keyword>
<proteinExistence type="inferred from homology"/>
<dbReference type="EMBL" id="WBMT01000004">
    <property type="protein sequence ID" value="KAB2350259.1"/>
    <property type="molecule type" value="Genomic_DNA"/>
</dbReference>
<evidence type="ECO:0000259" key="8">
    <source>
        <dbReference type="Pfam" id="PF02687"/>
    </source>
</evidence>
<keyword evidence="5 7" id="KW-1133">Transmembrane helix</keyword>
<feature type="domain" description="ABC3 transporter permease C-terminal" evidence="8">
    <location>
        <begin position="521"/>
        <end position="630"/>
    </location>
</feature>
<dbReference type="PANTHER" id="PTHR30489">
    <property type="entry name" value="LIPOPROTEIN-RELEASING SYSTEM TRANSMEMBRANE PROTEIN LOLE"/>
    <property type="match status" value="1"/>
</dbReference>
<feature type="transmembrane region" description="Helical" evidence="7">
    <location>
        <begin position="293"/>
        <end position="314"/>
    </location>
</feature>
<name>A0A6H9YYM7_9ACTN</name>
<feature type="transmembrane region" description="Helical" evidence="7">
    <location>
        <begin position="111"/>
        <end position="137"/>
    </location>
</feature>
<organism evidence="9 10">
    <name type="scientific">Actinomadura rudentiformis</name>
    <dbReference type="NCBI Taxonomy" id="359158"/>
    <lineage>
        <taxon>Bacteria</taxon>
        <taxon>Bacillati</taxon>
        <taxon>Actinomycetota</taxon>
        <taxon>Actinomycetes</taxon>
        <taxon>Streptosporangiales</taxon>
        <taxon>Thermomonosporaceae</taxon>
        <taxon>Actinomadura</taxon>
    </lineage>
</organism>
<evidence type="ECO:0000256" key="4">
    <source>
        <dbReference type="ARBA" id="ARBA00022692"/>
    </source>
</evidence>
<evidence type="ECO:0000313" key="9">
    <source>
        <dbReference type="EMBL" id="KAB2350259.1"/>
    </source>
</evidence>
<evidence type="ECO:0000256" key="6">
    <source>
        <dbReference type="ARBA" id="ARBA00023136"/>
    </source>
</evidence>